<keyword evidence="9" id="KW-1185">Reference proteome</keyword>
<dbReference type="Proteomes" id="UP000515977">
    <property type="component" value="Chromosome"/>
</dbReference>
<comment type="function">
    <text evidence="5">Negative regulator of class I heat shock genes (grpE-dnaK-dnaJ and groELS operons). Prevents heat-shock induction of these operons.</text>
</comment>
<dbReference type="InterPro" id="IPR029016">
    <property type="entry name" value="GAF-like_dom_sf"/>
</dbReference>
<protein>
    <recommendedName>
        <fullName evidence="5">Heat-inducible transcription repressor HrcA</fullName>
    </recommendedName>
</protein>
<dbReference type="SUPFAM" id="SSF55781">
    <property type="entry name" value="GAF domain-like"/>
    <property type="match status" value="1"/>
</dbReference>
<dbReference type="HAMAP" id="MF_00081">
    <property type="entry name" value="HrcA"/>
    <property type="match status" value="1"/>
</dbReference>
<dbReference type="InterPro" id="IPR002571">
    <property type="entry name" value="HrcA"/>
</dbReference>
<dbReference type="NCBIfam" id="TIGR00331">
    <property type="entry name" value="hrcA"/>
    <property type="match status" value="1"/>
</dbReference>
<keyword evidence="3 5" id="KW-0346">Stress response</keyword>
<evidence type="ECO:0000256" key="4">
    <source>
        <dbReference type="ARBA" id="ARBA00023163"/>
    </source>
</evidence>
<reference evidence="8 9" key="1">
    <citation type="submission" date="2020-08" db="EMBL/GenBank/DDBJ databases">
        <title>Genome sequence of Thermomonas brevis KACC 16975T.</title>
        <authorList>
            <person name="Hyun D.-W."/>
            <person name="Bae J.-W."/>
        </authorList>
    </citation>
    <scope>NUCLEOTIDE SEQUENCE [LARGE SCALE GENOMIC DNA]</scope>
    <source>
        <strain evidence="8 9">KACC 16975</strain>
    </source>
</reference>
<dbReference type="EMBL" id="CP060711">
    <property type="protein sequence ID" value="QNN46646.1"/>
    <property type="molecule type" value="Genomic_DNA"/>
</dbReference>
<dbReference type="Gene3D" id="1.10.10.10">
    <property type="entry name" value="Winged helix-like DNA-binding domain superfamily/Winged helix DNA-binding domain"/>
    <property type="match status" value="1"/>
</dbReference>
<evidence type="ECO:0000256" key="6">
    <source>
        <dbReference type="SAM" id="Coils"/>
    </source>
</evidence>
<dbReference type="InterPro" id="IPR021153">
    <property type="entry name" value="HrcA_C"/>
</dbReference>
<sequence>MARRPAPDIALDPRARQLLRTLVSRHIRDGEPVGSQTLAKHAGLDVSAATIRNILASLEDAGLLAAPHSSAGRVPTAQGYRLFVDSLLQVKPLGSEDVHRLRSGLPAGAGTQALLGSTSELLAAMTHFAGMVSVPRRESFAFRQIDFVALDPQRVLAILVFADGEVQNRVVQVRRAFSSSELEQAANTLNAHFAGQSLSLIRAALLRELRDARSEMERLLASSVELAEQAFAPAREDDMLVAGQTRLLGLQELGDLDRLRALFDAFAEKRELLQLLERTAKAPGMRVFIGEETGLAPLEGMSLVTAPYGRDGQVLGVLGVIGPSRMAYERVIPVVEATAAALGAALNPDA</sequence>
<keyword evidence="2 5" id="KW-0805">Transcription regulation</keyword>
<dbReference type="RefSeq" id="WP_187570410.1">
    <property type="nucleotide sequence ID" value="NZ_CP060711.1"/>
</dbReference>
<dbReference type="PANTHER" id="PTHR34824">
    <property type="entry name" value="HEAT-INDUCIBLE TRANSCRIPTION REPRESSOR HRCA"/>
    <property type="match status" value="1"/>
</dbReference>
<name>A0A7G9QTH1_9GAMM</name>
<accession>A0A7G9QTH1</accession>
<dbReference type="InterPro" id="IPR023120">
    <property type="entry name" value="WHTH_transcript_rep_HrcA_IDD"/>
</dbReference>
<evidence type="ECO:0000256" key="3">
    <source>
        <dbReference type="ARBA" id="ARBA00023016"/>
    </source>
</evidence>
<dbReference type="PIRSF" id="PIRSF005485">
    <property type="entry name" value="HrcA"/>
    <property type="match status" value="1"/>
</dbReference>
<evidence type="ECO:0000256" key="1">
    <source>
        <dbReference type="ARBA" id="ARBA00022491"/>
    </source>
</evidence>
<dbReference type="AlphaFoldDB" id="A0A7G9QTH1"/>
<evidence type="ECO:0000313" key="8">
    <source>
        <dbReference type="EMBL" id="QNN46646.1"/>
    </source>
</evidence>
<evidence type="ECO:0000259" key="7">
    <source>
        <dbReference type="Pfam" id="PF01628"/>
    </source>
</evidence>
<proteinExistence type="inferred from homology"/>
<dbReference type="KEGG" id="tbv:H9L17_00160"/>
<dbReference type="InterPro" id="IPR036390">
    <property type="entry name" value="WH_DNA-bd_sf"/>
</dbReference>
<dbReference type="InterPro" id="IPR036388">
    <property type="entry name" value="WH-like_DNA-bd_sf"/>
</dbReference>
<gene>
    <name evidence="5 8" type="primary">hrcA</name>
    <name evidence="8" type="ORF">H9L17_00160</name>
</gene>
<comment type="similarity">
    <text evidence="5">Belongs to the HrcA family.</text>
</comment>
<keyword evidence="6" id="KW-0175">Coiled coil</keyword>
<dbReference type="GO" id="GO:0003677">
    <property type="term" value="F:DNA binding"/>
    <property type="evidence" value="ECO:0007669"/>
    <property type="project" value="InterPro"/>
</dbReference>
<evidence type="ECO:0000313" key="9">
    <source>
        <dbReference type="Proteomes" id="UP000515977"/>
    </source>
</evidence>
<organism evidence="8 9">
    <name type="scientific">Thermomonas brevis</name>
    <dbReference type="NCBI Taxonomy" id="215691"/>
    <lineage>
        <taxon>Bacteria</taxon>
        <taxon>Pseudomonadati</taxon>
        <taxon>Pseudomonadota</taxon>
        <taxon>Gammaproteobacteria</taxon>
        <taxon>Lysobacterales</taxon>
        <taxon>Lysobacteraceae</taxon>
        <taxon>Thermomonas</taxon>
    </lineage>
</organism>
<keyword evidence="4 5" id="KW-0804">Transcription</keyword>
<dbReference type="PANTHER" id="PTHR34824:SF1">
    <property type="entry name" value="HEAT-INDUCIBLE TRANSCRIPTION REPRESSOR HRCA"/>
    <property type="match status" value="1"/>
</dbReference>
<dbReference type="SUPFAM" id="SSF46785">
    <property type="entry name" value="Winged helix' DNA-binding domain"/>
    <property type="match status" value="1"/>
</dbReference>
<evidence type="ECO:0000256" key="5">
    <source>
        <dbReference type="HAMAP-Rule" id="MF_00081"/>
    </source>
</evidence>
<evidence type="ECO:0000256" key="2">
    <source>
        <dbReference type="ARBA" id="ARBA00023015"/>
    </source>
</evidence>
<feature type="domain" description="Heat-inducible transcription repressor HrcA C-terminal" evidence="7">
    <location>
        <begin position="113"/>
        <end position="332"/>
    </location>
</feature>
<dbReference type="GO" id="GO:0045892">
    <property type="term" value="P:negative regulation of DNA-templated transcription"/>
    <property type="evidence" value="ECO:0007669"/>
    <property type="project" value="UniProtKB-UniRule"/>
</dbReference>
<dbReference type="Gene3D" id="3.30.450.40">
    <property type="match status" value="1"/>
</dbReference>
<dbReference type="Gene3D" id="3.30.390.60">
    <property type="entry name" value="Heat-inducible transcription repressor hrca homolog, domain 3"/>
    <property type="match status" value="1"/>
</dbReference>
<keyword evidence="1 5" id="KW-0678">Repressor</keyword>
<dbReference type="Pfam" id="PF01628">
    <property type="entry name" value="HrcA"/>
    <property type="match status" value="1"/>
</dbReference>
<feature type="coiled-coil region" evidence="6">
    <location>
        <begin position="202"/>
        <end position="229"/>
    </location>
</feature>